<dbReference type="InterPro" id="IPR012902">
    <property type="entry name" value="N_methyl_site"/>
</dbReference>
<evidence type="ECO:0000313" key="2">
    <source>
        <dbReference type="EMBL" id="TXN30307.1"/>
    </source>
</evidence>
<sequence>MTQKRGASGGGDAGFTLVELIISMLLSLVVLLIAGGVLVSGLSTQQTVKSVTSAATVAQQIVRSVQSGVRNASAVTVISNTTTGTQLLIARVIGSDPASTASSCQAWYYTPANGGAVYTKRTTPASVITLPSGGPQGVWTLLGVGVSPIAVTGNVFTAPAGSRVDLTFNVAADSHPYVKITTTTYTPQTPTVSSPCF</sequence>
<dbReference type="RefSeq" id="WP_147783491.1">
    <property type="nucleotide sequence ID" value="NZ_VRMG01000007.1"/>
</dbReference>
<keyword evidence="1" id="KW-1133">Transmembrane helix</keyword>
<dbReference type="Proteomes" id="UP000321379">
    <property type="component" value="Unassembled WGS sequence"/>
</dbReference>
<evidence type="ECO:0000256" key="1">
    <source>
        <dbReference type="SAM" id="Phobius"/>
    </source>
</evidence>
<keyword evidence="1" id="KW-0812">Transmembrane</keyword>
<dbReference type="EMBL" id="VRMG01000007">
    <property type="protein sequence ID" value="TXN30307.1"/>
    <property type="molecule type" value="Genomic_DNA"/>
</dbReference>
<organism evidence="2 3">
    <name type="scientific">Lacisediminihabitans profunda</name>
    <dbReference type="NCBI Taxonomy" id="2594790"/>
    <lineage>
        <taxon>Bacteria</taxon>
        <taxon>Bacillati</taxon>
        <taxon>Actinomycetota</taxon>
        <taxon>Actinomycetes</taxon>
        <taxon>Micrococcales</taxon>
        <taxon>Microbacteriaceae</taxon>
        <taxon>Lacisediminihabitans</taxon>
    </lineage>
</organism>
<dbReference type="Pfam" id="PF07963">
    <property type="entry name" value="N_methyl"/>
    <property type="match status" value="1"/>
</dbReference>
<protein>
    <submittedName>
        <fullName evidence="2">Prepilin-type N-terminal cleavage/methylation domain-containing protein</fullName>
    </submittedName>
</protein>
<name>A0A5C8UQY3_9MICO</name>
<dbReference type="PROSITE" id="PS00409">
    <property type="entry name" value="PROKAR_NTER_METHYL"/>
    <property type="match status" value="1"/>
</dbReference>
<accession>A0A5C8UQY3</accession>
<feature type="transmembrane region" description="Helical" evidence="1">
    <location>
        <begin position="20"/>
        <end position="39"/>
    </location>
</feature>
<keyword evidence="1" id="KW-0472">Membrane</keyword>
<dbReference type="NCBIfam" id="TIGR02532">
    <property type="entry name" value="IV_pilin_GFxxxE"/>
    <property type="match status" value="1"/>
</dbReference>
<gene>
    <name evidence="2" type="ORF">FVP33_09820</name>
</gene>
<proteinExistence type="predicted"/>
<reference evidence="2 3" key="1">
    <citation type="submission" date="2019-08" db="EMBL/GenBank/DDBJ databases">
        <title>Bacterial whole genome sequence for Glaciihabitans sp. CHu50b-6-2.</title>
        <authorList>
            <person name="Jin L."/>
        </authorList>
    </citation>
    <scope>NUCLEOTIDE SEQUENCE [LARGE SCALE GENOMIC DNA]</scope>
    <source>
        <strain evidence="2 3">CHu50b-6-2</strain>
    </source>
</reference>
<comment type="caution">
    <text evidence="2">The sequence shown here is derived from an EMBL/GenBank/DDBJ whole genome shotgun (WGS) entry which is preliminary data.</text>
</comment>
<dbReference type="AlphaFoldDB" id="A0A5C8UQY3"/>
<keyword evidence="3" id="KW-1185">Reference proteome</keyword>
<evidence type="ECO:0000313" key="3">
    <source>
        <dbReference type="Proteomes" id="UP000321379"/>
    </source>
</evidence>